<dbReference type="InterPro" id="IPR051121">
    <property type="entry name" value="FAH"/>
</dbReference>
<evidence type="ECO:0000259" key="3">
    <source>
        <dbReference type="Pfam" id="PF01557"/>
    </source>
</evidence>
<dbReference type="SUPFAM" id="SSF56529">
    <property type="entry name" value="FAH"/>
    <property type="match status" value="1"/>
</dbReference>
<protein>
    <submittedName>
        <fullName evidence="4">Fumarylacetoacetate hydrolase family protein</fullName>
    </submittedName>
</protein>
<dbReference type="InterPro" id="IPR036663">
    <property type="entry name" value="Fumarylacetoacetase_C_sf"/>
</dbReference>
<keyword evidence="5" id="KW-1185">Reference proteome</keyword>
<evidence type="ECO:0000313" key="4">
    <source>
        <dbReference type="EMBL" id="GAA1702865.1"/>
    </source>
</evidence>
<feature type="domain" description="Fumarylacetoacetase-like C-terminal" evidence="3">
    <location>
        <begin position="224"/>
        <end position="367"/>
    </location>
</feature>
<dbReference type="RefSeq" id="WP_344072349.1">
    <property type="nucleotide sequence ID" value="NZ_BAAAPL010000002.1"/>
</dbReference>
<proteinExistence type="inferred from homology"/>
<accession>A0ABN2IDM1</accession>
<comment type="similarity">
    <text evidence="1">Belongs to the FAH family.</text>
</comment>
<evidence type="ECO:0000313" key="5">
    <source>
        <dbReference type="Proteomes" id="UP001501690"/>
    </source>
</evidence>
<dbReference type="GO" id="GO:0016787">
    <property type="term" value="F:hydrolase activity"/>
    <property type="evidence" value="ECO:0007669"/>
    <property type="project" value="UniProtKB-KW"/>
</dbReference>
<sequence length="396" mass="41801">MTDWTGGLARALPEDAATATLVGRVWDPAVGGPTVVALRGDDLIDVSSSFPTMHALSETAAPARAVAAVSGPVLGRADEIFANTAPDSRDETRPWVLSPIDLHVVKAAGVTFPVSMLERIIEEKARGEADAADGVRAQVLEALGTDISNLTPGSPEAMRLKEVLLREGLWSQYLEVGIGPDAEVFTKAPVMSTVGSAVDVGLRGDSEWNNPEPEVVLVVSSTGTIVGATLGNDVNLRDIEGRSALLLGQAKDNNASASIGPFIRLFDEHFTLDTLRQETVTLTVDGADGFQMSATSPMASISRDPADLVAQTLGAHHQYPDGLVLYLGTMFAPIEDRDEAGRGFTHHIDDVVTIASPHLGALVNRVRRSETVAPWTFGVAALFANLATRNLLGKAS</sequence>
<evidence type="ECO:0000256" key="2">
    <source>
        <dbReference type="ARBA" id="ARBA00022723"/>
    </source>
</evidence>
<dbReference type="EMBL" id="BAAAPL010000002">
    <property type="protein sequence ID" value="GAA1702865.1"/>
    <property type="molecule type" value="Genomic_DNA"/>
</dbReference>
<comment type="caution">
    <text evidence="4">The sequence shown here is derived from an EMBL/GenBank/DDBJ whole genome shotgun (WGS) entry which is preliminary data.</text>
</comment>
<reference evidence="4 5" key="1">
    <citation type="journal article" date="2019" name="Int. J. Syst. Evol. Microbiol.">
        <title>The Global Catalogue of Microorganisms (GCM) 10K type strain sequencing project: providing services to taxonomists for standard genome sequencing and annotation.</title>
        <authorList>
            <consortium name="The Broad Institute Genomics Platform"/>
            <consortium name="The Broad Institute Genome Sequencing Center for Infectious Disease"/>
            <person name="Wu L."/>
            <person name="Ma J."/>
        </authorList>
    </citation>
    <scope>NUCLEOTIDE SEQUENCE [LARGE SCALE GENOMIC DNA]</scope>
    <source>
        <strain evidence="4 5">JCM 15577</strain>
    </source>
</reference>
<dbReference type="PANTHER" id="PTHR42796">
    <property type="entry name" value="FUMARYLACETOACETATE HYDROLASE DOMAIN-CONTAINING PROTEIN 2A-RELATED"/>
    <property type="match status" value="1"/>
</dbReference>
<dbReference type="Pfam" id="PF01557">
    <property type="entry name" value="FAA_hydrolase"/>
    <property type="match status" value="1"/>
</dbReference>
<evidence type="ECO:0000256" key="1">
    <source>
        <dbReference type="ARBA" id="ARBA00010211"/>
    </source>
</evidence>
<organism evidence="4 5">
    <name type="scientific">Microbacterium sediminicola</name>
    <dbReference type="NCBI Taxonomy" id="415210"/>
    <lineage>
        <taxon>Bacteria</taxon>
        <taxon>Bacillati</taxon>
        <taxon>Actinomycetota</taxon>
        <taxon>Actinomycetes</taxon>
        <taxon>Micrococcales</taxon>
        <taxon>Microbacteriaceae</taxon>
        <taxon>Microbacterium</taxon>
    </lineage>
</organism>
<dbReference type="InterPro" id="IPR011234">
    <property type="entry name" value="Fumarylacetoacetase-like_C"/>
</dbReference>
<keyword evidence="4" id="KW-0378">Hydrolase</keyword>
<dbReference type="PANTHER" id="PTHR42796:SF7">
    <property type="entry name" value="2-DEHYDRO-3-DEOXY-D-ARABINONATE DEHYDRATASE"/>
    <property type="match status" value="1"/>
</dbReference>
<name>A0ABN2IDM1_9MICO</name>
<keyword evidence="2" id="KW-0479">Metal-binding</keyword>
<dbReference type="Gene3D" id="3.90.850.10">
    <property type="entry name" value="Fumarylacetoacetase-like, C-terminal domain"/>
    <property type="match status" value="1"/>
</dbReference>
<gene>
    <name evidence="4" type="ORF">GCM10009808_21020</name>
</gene>
<dbReference type="Proteomes" id="UP001501690">
    <property type="component" value="Unassembled WGS sequence"/>
</dbReference>